<keyword evidence="2" id="KW-1185">Reference proteome</keyword>
<dbReference type="EMBL" id="CP095075">
    <property type="protein sequence ID" value="UOR12839.1"/>
    <property type="molecule type" value="Genomic_DNA"/>
</dbReference>
<sequence>MTTMYVNWGETKVKLTWKSDNKYPQHNEKHFTRAIKCLQEKETKRLLHHFNNSGGGCK</sequence>
<name>A0ABY4HDN9_9BACI</name>
<evidence type="ECO:0000313" key="2">
    <source>
        <dbReference type="Proteomes" id="UP000830326"/>
    </source>
</evidence>
<organism evidence="1 2">
    <name type="scientific">Halobacillus amylolyticus</name>
    <dbReference type="NCBI Taxonomy" id="2932259"/>
    <lineage>
        <taxon>Bacteria</taxon>
        <taxon>Bacillati</taxon>
        <taxon>Bacillota</taxon>
        <taxon>Bacilli</taxon>
        <taxon>Bacillales</taxon>
        <taxon>Bacillaceae</taxon>
        <taxon>Halobacillus</taxon>
    </lineage>
</organism>
<proteinExistence type="predicted"/>
<dbReference type="Proteomes" id="UP000830326">
    <property type="component" value="Chromosome"/>
</dbReference>
<evidence type="ECO:0000313" key="1">
    <source>
        <dbReference type="EMBL" id="UOR12839.1"/>
    </source>
</evidence>
<protein>
    <submittedName>
        <fullName evidence="1">Uncharacterized protein</fullName>
    </submittedName>
</protein>
<reference evidence="1" key="1">
    <citation type="submission" date="2022-04" db="EMBL/GenBank/DDBJ databases">
        <title>Halobacillus sp. isolated from saltern.</title>
        <authorList>
            <person name="Won M."/>
            <person name="Lee C.-M."/>
            <person name="Woen H.-Y."/>
            <person name="Kwon S.-W."/>
        </authorList>
    </citation>
    <scope>NUCLEOTIDE SEQUENCE</scope>
    <source>
        <strain evidence="1">SSHM10-5</strain>
    </source>
</reference>
<dbReference type="RefSeq" id="WP_245033932.1">
    <property type="nucleotide sequence ID" value="NZ_CP095075.1"/>
</dbReference>
<accession>A0ABY4HDN9</accession>
<gene>
    <name evidence="1" type="ORF">MUO15_04830</name>
</gene>